<dbReference type="Gene3D" id="3.40.30.10">
    <property type="entry name" value="Glutaredoxin"/>
    <property type="match status" value="1"/>
</dbReference>
<gene>
    <name evidence="4" type="primary">dsbH</name>
    <name evidence="4" type="ORF">KS4_14740</name>
</gene>
<keyword evidence="4" id="KW-0560">Oxidoreductase</keyword>
<dbReference type="EMBL" id="CP036425">
    <property type="protein sequence ID" value="QDU33428.1"/>
    <property type="molecule type" value="Genomic_DNA"/>
</dbReference>
<dbReference type="Pfam" id="PF13098">
    <property type="entry name" value="Thioredoxin_2"/>
    <property type="match status" value="1"/>
</dbReference>
<feature type="signal peptide" evidence="2">
    <location>
        <begin position="1"/>
        <end position="29"/>
    </location>
</feature>
<evidence type="ECO:0000259" key="3">
    <source>
        <dbReference type="PROSITE" id="PS51352"/>
    </source>
</evidence>
<dbReference type="AlphaFoldDB" id="A0A517YT74"/>
<dbReference type="PANTHER" id="PTHR15337:SF11">
    <property type="entry name" value="THIOREDOXIN DOMAIN-CONTAINING PROTEIN"/>
    <property type="match status" value="1"/>
</dbReference>
<dbReference type="EC" id="1.8.-.-" evidence="4"/>
<dbReference type="KEGG" id="pcor:KS4_14740"/>
<dbReference type="InterPro" id="IPR011990">
    <property type="entry name" value="TPR-like_helical_dom_sf"/>
</dbReference>
<feature type="domain" description="Thioredoxin" evidence="3">
    <location>
        <begin position="26"/>
        <end position="173"/>
    </location>
</feature>
<dbReference type="PROSITE" id="PS51352">
    <property type="entry name" value="THIOREDOXIN_2"/>
    <property type="match status" value="1"/>
</dbReference>
<evidence type="ECO:0000256" key="1">
    <source>
        <dbReference type="ARBA" id="ARBA00022729"/>
    </source>
</evidence>
<protein>
    <submittedName>
        <fullName evidence="4">Disulfide bond reductase DsbH</fullName>
        <ecNumber evidence="4">1.8.-.-</ecNumber>
    </submittedName>
</protein>
<feature type="chain" id="PRO_5021962948" evidence="2">
    <location>
        <begin position="30"/>
        <end position="341"/>
    </location>
</feature>
<dbReference type="InterPro" id="IPR051099">
    <property type="entry name" value="AGR/TXD"/>
</dbReference>
<dbReference type="SUPFAM" id="SSF52833">
    <property type="entry name" value="Thioredoxin-like"/>
    <property type="match status" value="1"/>
</dbReference>
<dbReference type="GO" id="GO:0006950">
    <property type="term" value="P:response to stress"/>
    <property type="evidence" value="ECO:0007669"/>
    <property type="project" value="UniProtKB-ARBA"/>
</dbReference>
<keyword evidence="1 2" id="KW-0732">Signal</keyword>
<dbReference type="PANTHER" id="PTHR15337">
    <property type="entry name" value="ANTERIOR GRADIENT PROTEIN-RELATED"/>
    <property type="match status" value="1"/>
</dbReference>
<evidence type="ECO:0000256" key="2">
    <source>
        <dbReference type="SAM" id="SignalP"/>
    </source>
</evidence>
<organism evidence="4 5">
    <name type="scientific">Poriferisphaera corsica</name>
    <dbReference type="NCBI Taxonomy" id="2528020"/>
    <lineage>
        <taxon>Bacteria</taxon>
        <taxon>Pseudomonadati</taxon>
        <taxon>Planctomycetota</taxon>
        <taxon>Phycisphaerae</taxon>
        <taxon>Phycisphaerales</taxon>
        <taxon>Phycisphaeraceae</taxon>
        <taxon>Poriferisphaera</taxon>
    </lineage>
</organism>
<reference evidence="4 5" key="1">
    <citation type="submission" date="2019-02" db="EMBL/GenBank/DDBJ databases">
        <title>Deep-cultivation of Planctomycetes and their phenomic and genomic characterization uncovers novel biology.</title>
        <authorList>
            <person name="Wiegand S."/>
            <person name="Jogler M."/>
            <person name="Boedeker C."/>
            <person name="Pinto D."/>
            <person name="Vollmers J."/>
            <person name="Rivas-Marin E."/>
            <person name="Kohn T."/>
            <person name="Peeters S.H."/>
            <person name="Heuer A."/>
            <person name="Rast P."/>
            <person name="Oberbeckmann S."/>
            <person name="Bunk B."/>
            <person name="Jeske O."/>
            <person name="Meyerdierks A."/>
            <person name="Storesund J.E."/>
            <person name="Kallscheuer N."/>
            <person name="Luecker S."/>
            <person name="Lage O.M."/>
            <person name="Pohl T."/>
            <person name="Merkel B.J."/>
            <person name="Hornburger P."/>
            <person name="Mueller R.-W."/>
            <person name="Bruemmer F."/>
            <person name="Labrenz M."/>
            <person name="Spormann A.M."/>
            <person name="Op den Camp H."/>
            <person name="Overmann J."/>
            <person name="Amann R."/>
            <person name="Jetten M.S.M."/>
            <person name="Mascher T."/>
            <person name="Medema M.H."/>
            <person name="Devos D.P."/>
            <person name="Kaster A.-K."/>
            <person name="Ovreas L."/>
            <person name="Rohde M."/>
            <person name="Galperin M.Y."/>
            <person name="Jogler C."/>
        </authorList>
    </citation>
    <scope>NUCLEOTIDE SEQUENCE [LARGE SCALE GENOMIC DNA]</scope>
    <source>
        <strain evidence="4 5">KS4</strain>
    </source>
</reference>
<name>A0A517YT74_9BACT</name>
<dbReference type="Proteomes" id="UP000317369">
    <property type="component" value="Chromosome"/>
</dbReference>
<dbReference type="InterPro" id="IPR036249">
    <property type="entry name" value="Thioredoxin-like_sf"/>
</dbReference>
<keyword evidence="5" id="KW-1185">Reference proteome</keyword>
<dbReference type="InterPro" id="IPR012336">
    <property type="entry name" value="Thioredoxin-like_fold"/>
</dbReference>
<evidence type="ECO:0000313" key="4">
    <source>
        <dbReference type="EMBL" id="QDU33428.1"/>
    </source>
</evidence>
<proteinExistence type="predicted"/>
<dbReference type="RefSeq" id="WP_200761663.1">
    <property type="nucleotide sequence ID" value="NZ_CP036425.1"/>
</dbReference>
<accession>A0A517YT74</accession>
<dbReference type="InterPro" id="IPR013766">
    <property type="entry name" value="Thioredoxin_domain"/>
</dbReference>
<evidence type="ECO:0000313" key="5">
    <source>
        <dbReference type="Proteomes" id="UP000317369"/>
    </source>
</evidence>
<sequence precursor="true">MVNHRNLIKTIMLGLSMQCALTLSQTLYAQEAPASPNAATQQAGAKDHGPWQIDADLKDVFAQAKRENKDVVVKFTGSDWCPPCIALDKSILSQKEFQDAVTDDFILVKLDYPRQKSQSPEVKQRNAEAQQKYRIEGYPTLILFDQNGTPYGQTGYQPISPEKYAQHLYQLRESRLLRDRILDEAEKLQGTARAEKLDEAINVIGIDNAALGMRDQIKEISELDANNEAGLKEKYASILQNMKWEEAMQRVMMAAKSGDLDEALIQLQVVFNDDPPAEADKVQEMYMLKAQLLVAKGDNEAVIKAVEDAIEAAPNSQMAPQLRAALDNMKKSLDKNVSTTN</sequence>
<dbReference type="Gene3D" id="1.25.40.10">
    <property type="entry name" value="Tetratricopeptide repeat domain"/>
    <property type="match status" value="1"/>
</dbReference>
<dbReference type="GO" id="GO:0016491">
    <property type="term" value="F:oxidoreductase activity"/>
    <property type="evidence" value="ECO:0007669"/>
    <property type="project" value="UniProtKB-KW"/>
</dbReference>